<evidence type="ECO:0000256" key="13">
    <source>
        <dbReference type="ARBA" id="ARBA00023125"/>
    </source>
</evidence>
<keyword evidence="8 16" id="KW-0235">DNA replication</keyword>
<evidence type="ECO:0000256" key="12">
    <source>
        <dbReference type="ARBA" id="ARBA00022932"/>
    </source>
</evidence>
<evidence type="ECO:0000256" key="5">
    <source>
        <dbReference type="ARBA" id="ARBA00022490"/>
    </source>
</evidence>
<evidence type="ECO:0000256" key="1">
    <source>
        <dbReference type="ARBA" id="ARBA00004496"/>
    </source>
</evidence>
<dbReference type="GO" id="GO:0005829">
    <property type="term" value="C:cytosol"/>
    <property type="evidence" value="ECO:0007669"/>
    <property type="project" value="TreeGrafter"/>
</dbReference>
<comment type="function">
    <text evidence="16">Poorly processive, error-prone DNA polymerase involved in untargeted mutagenesis. Copies undamaged DNA at stalled replication forks, which arise in vivo from mismatched or misaligned primer ends. These misaligned primers can be extended by PolIV. Exhibits no 3'-5' exonuclease (proofreading) activity. May be involved in translesional synthesis, in conjunction with the beta clamp from PolIII.</text>
</comment>
<evidence type="ECO:0000256" key="10">
    <source>
        <dbReference type="ARBA" id="ARBA00022763"/>
    </source>
</evidence>
<comment type="caution">
    <text evidence="18">The sequence shown here is derived from an EMBL/GenBank/DDBJ whole genome shotgun (WGS) entry which is preliminary data.</text>
</comment>
<comment type="cofactor">
    <cofactor evidence="16">
        <name>Mg(2+)</name>
        <dbReference type="ChEBI" id="CHEBI:18420"/>
    </cofactor>
    <text evidence="16">Binds 2 magnesium ions per subunit.</text>
</comment>
<dbReference type="Pfam" id="PF11799">
    <property type="entry name" value="IMS_C"/>
    <property type="match status" value="1"/>
</dbReference>
<evidence type="ECO:0000256" key="7">
    <source>
        <dbReference type="ARBA" id="ARBA00022695"/>
    </source>
</evidence>
<dbReference type="CDD" id="cd03586">
    <property type="entry name" value="PolY_Pol_IV_kappa"/>
    <property type="match status" value="1"/>
</dbReference>
<dbReference type="GO" id="GO:0009432">
    <property type="term" value="P:SOS response"/>
    <property type="evidence" value="ECO:0007669"/>
    <property type="project" value="TreeGrafter"/>
</dbReference>
<dbReference type="InterPro" id="IPR022880">
    <property type="entry name" value="DNApol_IV"/>
</dbReference>
<dbReference type="FunFam" id="3.30.1490.100:FF:000004">
    <property type="entry name" value="DNA polymerase IV"/>
    <property type="match status" value="1"/>
</dbReference>
<proteinExistence type="inferred from homology"/>
<dbReference type="GO" id="GO:0042276">
    <property type="term" value="P:error-prone translesion synthesis"/>
    <property type="evidence" value="ECO:0007669"/>
    <property type="project" value="TreeGrafter"/>
</dbReference>
<dbReference type="InterPro" id="IPR036775">
    <property type="entry name" value="DNA_pol_Y-fam_lit_finger_sf"/>
</dbReference>
<evidence type="ECO:0000313" key="18">
    <source>
        <dbReference type="EMBL" id="RGU91534.1"/>
    </source>
</evidence>
<evidence type="ECO:0000256" key="8">
    <source>
        <dbReference type="ARBA" id="ARBA00022705"/>
    </source>
</evidence>
<dbReference type="GeneID" id="66578777"/>
<keyword evidence="11 16" id="KW-0460">Magnesium</keyword>
<dbReference type="Gene3D" id="3.30.70.270">
    <property type="match status" value="1"/>
</dbReference>
<keyword evidence="9 16" id="KW-0479">Metal-binding</keyword>
<dbReference type="EMBL" id="QRYQ01000010">
    <property type="protein sequence ID" value="RGU91534.1"/>
    <property type="molecule type" value="Genomic_DNA"/>
</dbReference>
<dbReference type="Proteomes" id="UP000265489">
    <property type="component" value="Unassembled WGS sequence"/>
</dbReference>
<evidence type="ECO:0000259" key="17">
    <source>
        <dbReference type="PROSITE" id="PS50173"/>
    </source>
</evidence>
<dbReference type="FunFam" id="3.40.1170.60:FF:000001">
    <property type="entry name" value="DNA polymerase IV"/>
    <property type="match status" value="1"/>
</dbReference>
<keyword evidence="10 16" id="KW-0227">DNA damage</keyword>
<dbReference type="InterPro" id="IPR001126">
    <property type="entry name" value="UmuC"/>
</dbReference>
<dbReference type="InterPro" id="IPR024728">
    <property type="entry name" value="PolY_HhH_motif"/>
</dbReference>
<feature type="site" description="Substrate discrimination" evidence="16">
    <location>
        <position position="14"/>
    </location>
</feature>
<dbReference type="Gene3D" id="3.30.1490.100">
    <property type="entry name" value="DNA polymerase, Y-family, little finger domain"/>
    <property type="match status" value="1"/>
</dbReference>
<evidence type="ECO:0000256" key="15">
    <source>
        <dbReference type="ARBA" id="ARBA00049244"/>
    </source>
</evidence>
<evidence type="ECO:0000256" key="9">
    <source>
        <dbReference type="ARBA" id="ARBA00022723"/>
    </source>
</evidence>
<sequence length="389" mass="44154">MARVILHIDLNAFFASCEEIKNPDLKEFPVAVGSTSKRGVISTANYEARKYGVHSAMPVYEALRLCPDLVLIQGDYGYYRSMSAQFFAYLKTFTHQIEPASIDECYMDVTDIIKRYKRPLDLVFEIQNGVYEKCHLNCSIGVAPNRFLAKMASDMRKPKGITVLRKSELSTKLWPLKINEMHGIGKKSVPVLNEMGIYTIGDFADEKNEQKILRKFGKSSYSLIQKARGNSSAALCYSTTQKSISISRTYSNDLYSIDEVSSNLQIIINELTHKMQRENQKGRLVTLTLRDTAFNNVCHSMNLSTYSNTYPMIYGACMQLLEAYFEPIGYRYIGVHVGSLKDAKQIVEQVDLFEVPQENTDFILNRLNAKMDSKCFIKASDLLKKEGSN</sequence>
<keyword evidence="13 16" id="KW-0238">DNA-binding</keyword>
<dbReference type="Pfam" id="PF00817">
    <property type="entry name" value="IMS"/>
    <property type="match status" value="1"/>
</dbReference>
<dbReference type="Gene3D" id="3.40.1170.60">
    <property type="match status" value="1"/>
</dbReference>
<reference evidence="18 19" key="1">
    <citation type="submission" date="2018-08" db="EMBL/GenBank/DDBJ databases">
        <title>A genome reference for cultivated species of the human gut microbiota.</title>
        <authorList>
            <person name="Zou Y."/>
            <person name="Xue W."/>
            <person name="Luo G."/>
        </authorList>
    </citation>
    <scope>NUCLEOTIDE SEQUENCE [LARGE SCALE GENOMIC DNA]</scope>
    <source>
        <strain evidence="18 19">AF15-20</strain>
    </source>
</reference>
<keyword evidence="4 16" id="KW-0515">Mutator protein</keyword>
<feature type="active site" evidence="16">
    <location>
        <position position="104"/>
    </location>
</feature>
<dbReference type="SUPFAM" id="SSF56672">
    <property type="entry name" value="DNA/RNA polymerases"/>
    <property type="match status" value="1"/>
</dbReference>
<dbReference type="PROSITE" id="PS50173">
    <property type="entry name" value="UMUC"/>
    <property type="match status" value="1"/>
</dbReference>
<dbReference type="InterPro" id="IPR043128">
    <property type="entry name" value="Rev_trsase/Diguanyl_cyclase"/>
</dbReference>
<accession>A0A395WAZ7</accession>
<dbReference type="GO" id="GO:0003887">
    <property type="term" value="F:DNA-directed DNA polymerase activity"/>
    <property type="evidence" value="ECO:0007669"/>
    <property type="project" value="UniProtKB-UniRule"/>
</dbReference>
<dbReference type="NCBIfam" id="NF002677">
    <property type="entry name" value="PRK02406.1"/>
    <property type="match status" value="1"/>
</dbReference>
<evidence type="ECO:0000256" key="14">
    <source>
        <dbReference type="ARBA" id="ARBA00023204"/>
    </source>
</evidence>
<evidence type="ECO:0000256" key="6">
    <source>
        <dbReference type="ARBA" id="ARBA00022679"/>
    </source>
</evidence>
<keyword evidence="7 16" id="KW-0548">Nucleotidyltransferase</keyword>
<gene>
    <name evidence="16" type="primary">dinB</name>
    <name evidence="18" type="ORF">DWW32_06610</name>
</gene>
<keyword evidence="14 16" id="KW-0234">DNA repair</keyword>
<dbReference type="RefSeq" id="WP_118325187.1">
    <property type="nucleotide sequence ID" value="NZ_QRYH01000002.1"/>
</dbReference>
<dbReference type="InterPro" id="IPR017961">
    <property type="entry name" value="DNA_pol_Y-fam_little_finger"/>
</dbReference>
<dbReference type="InterPro" id="IPR050116">
    <property type="entry name" value="DNA_polymerase-Y"/>
</dbReference>
<dbReference type="Pfam" id="PF11798">
    <property type="entry name" value="IMS_HHH"/>
    <property type="match status" value="1"/>
</dbReference>
<keyword evidence="6 16" id="KW-0808">Transferase</keyword>
<dbReference type="PANTHER" id="PTHR11076">
    <property type="entry name" value="DNA REPAIR POLYMERASE UMUC / TRANSFERASE FAMILY MEMBER"/>
    <property type="match status" value="1"/>
</dbReference>
<dbReference type="Gene3D" id="1.10.150.20">
    <property type="entry name" value="5' to 3' exonuclease, C-terminal subdomain"/>
    <property type="match status" value="1"/>
</dbReference>
<comment type="catalytic activity">
    <reaction evidence="15 16">
        <text>DNA(n) + a 2'-deoxyribonucleoside 5'-triphosphate = DNA(n+1) + diphosphate</text>
        <dbReference type="Rhea" id="RHEA:22508"/>
        <dbReference type="Rhea" id="RHEA-COMP:17339"/>
        <dbReference type="Rhea" id="RHEA-COMP:17340"/>
        <dbReference type="ChEBI" id="CHEBI:33019"/>
        <dbReference type="ChEBI" id="CHEBI:61560"/>
        <dbReference type="ChEBI" id="CHEBI:173112"/>
        <dbReference type="EC" id="2.7.7.7"/>
    </reaction>
</comment>
<dbReference type="EC" id="2.7.7.7" evidence="16"/>
<feature type="binding site" evidence="16">
    <location>
        <position position="9"/>
    </location>
    <ligand>
        <name>Mg(2+)</name>
        <dbReference type="ChEBI" id="CHEBI:18420"/>
    </ligand>
</feature>
<dbReference type="AlphaFoldDB" id="A0A395WAZ7"/>
<feature type="domain" description="UmuC" evidence="17">
    <location>
        <begin position="5"/>
        <end position="185"/>
    </location>
</feature>
<evidence type="ECO:0000256" key="16">
    <source>
        <dbReference type="HAMAP-Rule" id="MF_01113"/>
    </source>
</evidence>
<keyword evidence="12 16" id="KW-0239">DNA-directed DNA polymerase</keyword>
<dbReference type="PANTHER" id="PTHR11076:SF33">
    <property type="entry name" value="DNA POLYMERASE KAPPA"/>
    <property type="match status" value="1"/>
</dbReference>
<protein>
    <recommendedName>
        <fullName evidence="16">DNA polymerase IV</fullName>
        <shortName evidence="16">Pol IV</shortName>
        <ecNumber evidence="16">2.7.7.7</ecNumber>
    </recommendedName>
</protein>
<evidence type="ECO:0000256" key="11">
    <source>
        <dbReference type="ARBA" id="ARBA00022842"/>
    </source>
</evidence>
<dbReference type="GO" id="GO:0006281">
    <property type="term" value="P:DNA repair"/>
    <property type="evidence" value="ECO:0007669"/>
    <property type="project" value="UniProtKB-UniRule"/>
</dbReference>
<dbReference type="HAMAP" id="MF_01113">
    <property type="entry name" value="DNApol_IV"/>
    <property type="match status" value="1"/>
</dbReference>
<evidence type="ECO:0000256" key="3">
    <source>
        <dbReference type="ARBA" id="ARBA00011245"/>
    </source>
</evidence>
<dbReference type="InterPro" id="IPR043502">
    <property type="entry name" value="DNA/RNA_pol_sf"/>
</dbReference>
<feature type="binding site" evidence="16">
    <location>
        <position position="103"/>
    </location>
    <ligand>
        <name>Mg(2+)</name>
        <dbReference type="ChEBI" id="CHEBI:18420"/>
    </ligand>
</feature>
<dbReference type="GO" id="GO:0000287">
    <property type="term" value="F:magnesium ion binding"/>
    <property type="evidence" value="ECO:0007669"/>
    <property type="project" value="UniProtKB-UniRule"/>
</dbReference>
<organism evidence="18 19">
    <name type="scientific">Holdemanella biformis</name>
    <dbReference type="NCBI Taxonomy" id="1735"/>
    <lineage>
        <taxon>Bacteria</taxon>
        <taxon>Bacillati</taxon>
        <taxon>Bacillota</taxon>
        <taxon>Erysipelotrichia</taxon>
        <taxon>Erysipelotrichales</taxon>
        <taxon>Erysipelotrichaceae</taxon>
        <taxon>Holdemanella</taxon>
    </lineage>
</organism>
<dbReference type="GO" id="GO:0003684">
    <property type="term" value="F:damaged DNA binding"/>
    <property type="evidence" value="ECO:0007669"/>
    <property type="project" value="InterPro"/>
</dbReference>
<comment type="similarity">
    <text evidence="2 16">Belongs to the DNA polymerase type-Y family.</text>
</comment>
<evidence type="ECO:0000256" key="2">
    <source>
        <dbReference type="ARBA" id="ARBA00010945"/>
    </source>
</evidence>
<comment type="subunit">
    <text evidence="3 16">Monomer.</text>
</comment>
<comment type="subcellular location">
    <subcellularLocation>
        <location evidence="1 16">Cytoplasm</location>
    </subcellularLocation>
</comment>
<evidence type="ECO:0000313" key="19">
    <source>
        <dbReference type="Proteomes" id="UP000265489"/>
    </source>
</evidence>
<dbReference type="SUPFAM" id="SSF100879">
    <property type="entry name" value="Lesion bypass DNA polymerase (Y-family), little finger domain"/>
    <property type="match status" value="1"/>
</dbReference>
<evidence type="ECO:0000256" key="4">
    <source>
        <dbReference type="ARBA" id="ARBA00022457"/>
    </source>
</evidence>
<name>A0A395WAZ7_9FIRM</name>
<dbReference type="GO" id="GO:0006261">
    <property type="term" value="P:DNA-templated DNA replication"/>
    <property type="evidence" value="ECO:0007669"/>
    <property type="project" value="UniProtKB-UniRule"/>
</dbReference>
<keyword evidence="5 16" id="KW-0963">Cytoplasm</keyword>